<dbReference type="GO" id="GO:0006646">
    <property type="term" value="P:phosphatidylethanolamine biosynthetic process"/>
    <property type="evidence" value="ECO:0007669"/>
    <property type="project" value="TreeGrafter"/>
</dbReference>
<comment type="caution">
    <text evidence="4">The sequence shown here is derived from an EMBL/GenBank/DDBJ whole genome shotgun (WGS) entry which is preliminary data.</text>
</comment>
<evidence type="ECO:0000313" key="5">
    <source>
        <dbReference type="Proteomes" id="UP001142055"/>
    </source>
</evidence>
<evidence type="ECO:0000256" key="1">
    <source>
        <dbReference type="ARBA" id="ARBA00023209"/>
    </source>
</evidence>
<dbReference type="GO" id="GO:0004305">
    <property type="term" value="F:ethanolamine kinase activity"/>
    <property type="evidence" value="ECO:0007669"/>
    <property type="project" value="TreeGrafter"/>
</dbReference>
<protein>
    <recommendedName>
        <fullName evidence="6">Choline/ethanolamine kinase</fullName>
    </recommendedName>
</protein>
<dbReference type="Pfam" id="PF01633">
    <property type="entry name" value="Choline_kinase"/>
    <property type="match status" value="1"/>
</dbReference>
<dbReference type="EMBL" id="JAPWDV010000002">
    <property type="protein sequence ID" value="KAJ6218794.1"/>
    <property type="molecule type" value="Genomic_DNA"/>
</dbReference>
<dbReference type="PANTHER" id="PTHR22603:SF93">
    <property type="entry name" value="RE24176P"/>
    <property type="match status" value="1"/>
</dbReference>
<evidence type="ECO:0000256" key="2">
    <source>
        <dbReference type="ARBA" id="ARBA00023264"/>
    </source>
</evidence>
<dbReference type="PANTHER" id="PTHR22603">
    <property type="entry name" value="CHOLINE/ETHANOALAMINE KINASE"/>
    <property type="match status" value="1"/>
</dbReference>
<keyword evidence="5" id="KW-1185">Reference proteome</keyword>
<dbReference type="GO" id="GO:0005737">
    <property type="term" value="C:cytoplasm"/>
    <property type="evidence" value="ECO:0007669"/>
    <property type="project" value="TreeGrafter"/>
</dbReference>
<feature type="non-terminal residue" evidence="4">
    <location>
        <position position="1"/>
    </location>
</feature>
<sequence>EPANSASCEMRDKAYEICRKYLSGEWNNISSDDMVFKTVSGGLSNLLYYCSLPSTHTPVTGEPSQVLLRMYGQLLEKNDTKITDSVITMLLSERNLGPKLYGIFPGGRLEEYIPARAMVCKELKELKYAAIIARKLATVHHLNVPINKDPTWLYDTLKRWLKQVRDYKHECVEKIPQLEKELLEFDFEGEFDYLTKLFSLCGSPIVFAHNDLQEGNILLPSGDITNCVQMNNTKSLELLDDHIVFIDFEFCAYNYRGFDLGNHFCERMFDYSNPEWPHYYADLNEYPDDEAKLYFIREYLKQSNEIKEAEEMDTEDHLLKEAEFYALASHFLWTLWSINNARTSKIAFGYLEYGKTRVDAYQKHKQYLTAKYKLGF</sequence>
<organism evidence="4 5">
    <name type="scientific">Blomia tropicalis</name>
    <name type="common">Mite</name>
    <dbReference type="NCBI Taxonomy" id="40697"/>
    <lineage>
        <taxon>Eukaryota</taxon>
        <taxon>Metazoa</taxon>
        <taxon>Ecdysozoa</taxon>
        <taxon>Arthropoda</taxon>
        <taxon>Chelicerata</taxon>
        <taxon>Arachnida</taxon>
        <taxon>Acari</taxon>
        <taxon>Acariformes</taxon>
        <taxon>Sarcoptiformes</taxon>
        <taxon>Astigmata</taxon>
        <taxon>Glycyphagoidea</taxon>
        <taxon>Echimyopodidae</taxon>
        <taxon>Blomia</taxon>
    </lineage>
</organism>
<keyword evidence="1" id="KW-0444">Lipid biosynthesis</keyword>
<gene>
    <name evidence="4" type="ORF">RDWZM_004606</name>
</gene>
<dbReference type="AlphaFoldDB" id="A0A9Q0M4K0"/>
<dbReference type="Gene3D" id="3.90.1200.10">
    <property type="match status" value="1"/>
</dbReference>
<comment type="similarity">
    <text evidence="3">Belongs to the choline/ethanolamine kinase family.</text>
</comment>
<evidence type="ECO:0000256" key="3">
    <source>
        <dbReference type="ARBA" id="ARBA00038211"/>
    </source>
</evidence>
<dbReference type="OMA" id="IETSIDY"/>
<accession>A0A9Q0M4K0</accession>
<reference evidence="4" key="1">
    <citation type="submission" date="2022-12" db="EMBL/GenBank/DDBJ databases">
        <title>Genome assemblies of Blomia tropicalis.</title>
        <authorList>
            <person name="Cui Y."/>
        </authorList>
    </citation>
    <scope>NUCLEOTIDE SEQUENCE</scope>
    <source>
        <tissue evidence="4">Adult mites</tissue>
    </source>
</reference>
<keyword evidence="2" id="KW-1208">Phospholipid metabolism</keyword>
<dbReference type="CDD" id="cd05156">
    <property type="entry name" value="ChoK_euk"/>
    <property type="match status" value="1"/>
</dbReference>
<dbReference type="SUPFAM" id="SSF56112">
    <property type="entry name" value="Protein kinase-like (PK-like)"/>
    <property type="match status" value="1"/>
</dbReference>
<evidence type="ECO:0008006" key="6">
    <source>
        <dbReference type="Google" id="ProtNLM"/>
    </source>
</evidence>
<proteinExistence type="inferred from homology"/>
<dbReference type="GO" id="GO:0004103">
    <property type="term" value="F:choline kinase activity"/>
    <property type="evidence" value="ECO:0007669"/>
    <property type="project" value="TreeGrafter"/>
</dbReference>
<evidence type="ECO:0000313" key="4">
    <source>
        <dbReference type="EMBL" id="KAJ6218794.1"/>
    </source>
</evidence>
<dbReference type="Gene3D" id="3.30.200.20">
    <property type="entry name" value="Phosphorylase Kinase, domain 1"/>
    <property type="match status" value="1"/>
</dbReference>
<name>A0A9Q0M4K0_BLOTA</name>
<keyword evidence="1" id="KW-0594">Phospholipid biosynthesis</keyword>
<dbReference type="Proteomes" id="UP001142055">
    <property type="component" value="Chromosome 2"/>
</dbReference>
<dbReference type="InterPro" id="IPR011009">
    <property type="entry name" value="Kinase-like_dom_sf"/>
</dbReference>
<keyword evidence="1" id="KW-0443">Lipid metabolism</keyword>